<feature type="transmembrane region" description="Helical" evidence="6">
    <location>
        <begin position="319"/>
        <end position="341"/>
    </location>
</feature>
<evidence type="ECO:0000256" key="1">
    <source>
        <dbReference type="ARBA" id="ARBA00004127"/>
    </source>
</evidence>
<feature type="transmembrane region" description="Helical" evidence="6">
    <location>
        <begin position="427"/>
        <end position="444"/>
    </location>
</feature>
<dbReference type="InterPro" id="IPR003945">
    <property type="entry name" value="NU5C-like"/>
</dbReference>
<feature type="transmembrane region" description="Helical" evidence="6">
    <location>
        <begin position="88"/>
        <end position="108"/>
    </location>
</feature>
<dbReference type="GO" id="GO:0012505">
    <property type="term" value="C:endomembrane system"/>
    <property type="evidence" value="ECO:0007669"/>
    <property type="project" value="UniProtKB-SubCell"/>
</dbReference>
<dbReference type="GO" id="GO:0003954">
    <property type="term" value="F:NADH dehydrogenase activity"/>
    <property type="evidence" value="ECO:0007669"/>
    <property type="project" value="TreeGrafter"/>
</dbReference>
<dbReference type="PANTHER" id="PTHR42829">
    <property type="entry name" value="NADH-UBIQUINONE OXIDOREDUCTASE CHAIN 5"/>
    <property type="match status" value="1"/>
</dbReference>
<organism evidence="9 10">
    <name type="scientific">Rhodanobacter fulvus Jip2</name>
    <dbReference type="NCBI Taxonomy" id="1163408"/>
    <lineage>
        <taxon>Bacteria</taxon>
        <taxon>Pseudomonadati</taxon>
        <taxon>Pseudomonadota</taxon>
        <taxon>Gammaproteobacteria</taxon>
        <taxon>Lysobacterales</taxon>
        <taxon>Rhodanobacteraceae</taxon>
        <taxon>Rhodanobacter</taxon>
    </lineage>
</organism>
<sequence length="679" mass="74300">MAISTHILLIIALAPLVGCLLAGFLARFIGRAGAHSVTILGVAVSCALSFLVLYQLTVGGAAEYNQNLYTWFQIGHFNASVGFMVDRLTAMMLVVVSFVSLLVHVYTIGYMRDDPGYTRFFSYISLFTFSMFMLVMSNNFMQLFFGWEAVGLVSYLLIGFWYKRPTAIFANLKAFMVNRVGDFGFLLGIAAVLYFLGTLDYATAFANAPSLVGRTLQITAGTQWDAATVICICLFIGAMGKSAQVPLHVWLPDSMEGPTPISALIHAATMVTAGIFMVSRMSPLFELSSTALSFVLVIGATTALFTGLIGIVQNDIKRVIAYSTLSQLGYMTVALGVSMYSGAVFHLMTHAFFKALLFLGAGSVIIAMHHEQDMRYMGGLRKYMPITWITMWAGSIALVAVPFTSGFYSKDAIIEAVGESHRWGAHYAYFCVMAGVLVTGLYTFRQMYLTFHGKERFTIAEHHGHGHDHDDHGHHEPGVLAHAPKESPWVVTLPLVLLAIPSLLVGFFTIGPLLFGNWFGSAIHVEAANDVLAEMGAEFHGPLAMALHGFTQMPFWLLLAAFIICTYIYLFNPAMAGKIKAALKPLWTVLDRKYWVDNVYFALFARGGVMLGRGFWKASEQGVIDGAMVNGSVGVVHRVAAAMRRLQSGYLYHYAFAMILGLILLLGGYWLVGPGLAGQ</sequence>
<evidence type="ECO:0000256" key="6">
    <source>
        <dbReference type="SAM" id="Phobius"/>
    </source>
</evidence>
<dbReference type="InterPro" id="IPR001750">
    <property type="entry name" value="ND/Mrp_TM"/>
</dbReference>
<dbReference type="PRINTS" id="PR01434">
    <property type="entry name" value="NADHDHGNASE5"/>
</dbReference>
<feature type="domain" description="NADH:quinone oxidoreductase/Mrp antiporter transmembrane" evidence="7">
    <location>
        <begin position="137"/>
        <end position="427"/>
    </location>
</feature>
<dbReference type="InterPro" id="IPR001516">
    <property type="entry name" value="Proton_antipo_N"/>
</dbReference>
<feature type="transmembrane region" description="Helical" evidence="6">
    <location>
        <begin position="347"/>
        <end position="367"/>
    </location>
</feature>
<dbReference type="Proteomes" id="UP000004210">
    <property type="component" value="Unassembled WGS sequence"/>
</dbReference>
<protein>
    <submittedName>
        <fullName evidence="9">NADH:ubiquinone oxidoreductase subunit L</fullName>
    </submittedName>
</protein>
<evidence type="ECO:0000256" key="3">
    <source>
        <dbReference type="ARBA" id="ARBA00022989"/>
    </source>
</evidence>
<keyword evidence="2 5" id="KW-0812">Transmembrane</keyword>
<evidence type="ECO:0000313" key="9">
    <source>
        <dbReference type="EMBL" id="EIL88973.1"/>
    </source>
</evidence>
<feature type="transmembrane region" description="Helical" evidence="6">
    <location>
        <begin position="6"/>
        <end position="25"/>
    </location>
</feature>
<feature type="transmembrane region" description="Helical" evidence="6">
    <location>
        <begin position="388"/>
        <end position="407"/>
    </location>
</feature>
<keyword evidence="10" id="KW-1185">Reference proteome</keyword>
<evidence type="ECO:0000259" key="8">
    <source>
        <dbReference type="Pfam" id="PF00662"/>
    </source>
</evidence>
<feature type="transmembrane region" description="Helical" evidence="6">
    <location>
        <begin position="553"/>
        <end position="571"/>
    </location>
</feature>
<evidence type="ECO:0000256" key="5">
    <source>
        <dbReference type="RuleBase" id="RU000320"/>
    </source>
</evidence>
<evidence type="ECO:0000313" key="10">
    <source>
        <dbReference type="Proteomes" id="UP000004210"/>
    </source>
</evidence>
<keyword evidence="3 6" id="KW-1133">Transmembrane helix</keyword>
<comment type="caution">
    <text evidence="9">The sequence shown here is derived from an EMBL/GenBank/DDBJ whole genome shotgun (WGS) entry which is preliminary data.</text>
</comment>
<proteinExistence type="predicted"/>
<feature type="transmembrane region" description="Helical" evidence="6">
    <location>
        <begin position="495"/>
        <end position="515"/>
    </location>
</feature>
<feature type="domain" description="NADH-Ubiquinone oxidoreductase (complex I) chain 5 N-terminal" evidence="8">
    <location>
        <begin position="71"/>
        <end position="121"/>
    </location>
</feature>
<dbReference type="GO" id="GO:0015990">
    <property type="term" value="P:electron transport coupled proton transport"/>
    <property type="evidence" value="ECO:0007669"/>
    <property type="project" value="TreeGrafter"/>
</dbReference>
<dbReference type="OrthoDB" id="9811798at2"/>
<reference evidence="9 10" key="1">
    <citation type="journal article" date="2012" name="J. Bacteriol.">
        <title>Genome sequences for six rhodanobacter strains, isolated from soils and the terrestrial subsurface, with variable denitrification capabilities.</title>
        <authorList>
            <person name="Kostka J.E."/>
            <person name="Green S.J."/>
            <person name="Rishishwar L."/>
            <person name="Prakash O."/>
            <person name="Katz L.S."/>
            <person name="Marino-Ramirez L."/>
            <person name="Jordan I.K."/>
            <person name="Munk C."/>
            <person name="Ivanova N."/>
            <person name="Mikhailova N."/>
            <person name="Watson D.B."/>
            <person name="Brown S.D."/>
            <person name="Palumbo A.V."/>
            <person name="Brooks S.C."/>
        </authorList>
    </citation>
    <scope>NUCLEOTIDE SEQUENCE [LARGE SCALE GENOMIC DNA]</scope>
    <source>
        <strain evidence="10">Jip2T</strain>
    </source>
</reference>
<feature type="transmembrane region" description="Helical" evidence="6">
    <location>
        <begin position="37"/>
        <end position="56"/>
    </location>
</feature>
<dbReference type="PRINTS" id="PR01435">
    <property type="entry name" value="NPOXDRDTASE5"/>
</dbReference>
<gene>
    <name evidence="9" type="ORF">UU9_10874</name>
</gene>
<feature type="transmembrane region" description="Helical" evidence="6">
    <location>
        <begin position="222"/>
        <end position="240"/>
    </location>
</feature>
<dbReference type="Pfam" id="PF00361">
    <property type="entry name" value="Proton_antipo_M"/>
    <property type="match status" value="1"/>
</dbReference>
<feature type="transmembrane region" description="Helical" evidence="6">
    <location>
        <begin position="120"/>
        <end position="137"/>
    </location>
</feature>
<dbReference type="GO" id="GO:0008137">
    <property type="term" value="F:NADH dehydrogenase (ubiquinone) activity"/>
    <property type="evidence" value="ECO:0007669"/>
    <property type="project" value="InterPro"/>
</dbReference>
<feature type="transmembrane region" description="Helical" evidence="6">
    <location>
        <begin position="261"/>
        <end position="279"/>
    </location>
</feature>
<keyword evidence="9" id="KW-0830">Ubiquinone</keyword>
<dbReference type="Gene3D" id="1.20.5.2700">
    <property type="match status" value="1"/>
</dbReference>
<evidence type="ECO:0000256" key="2">
    <source>
        <dbReference type="ARBA" id="ARBA00022692"/>
    </source>
</evidence>
<dbReference type="InterPro" id="IPR018393">
    <property type="entry name" value="NADHpl_OxRdtase_5_subgr"/>
</dbReference>
<dbReference type="EMBL" id="AJXU01000043">
    <property type="protein sequence ID" value="EIL88973.1"/>
    <property type="molecule type" value="Genomic_DNA"/>
</dbReference>
<dbReference type="GO" id="GO:0016020">
    <property type="term" value="C:membrane"/>
    <property type="evidence" value="ECO:0007669"/>
    <property type="project" value="UniProtKB-SubCell"/>
</dbReference>
<keyword evidence="4 6" id="KW-0472">Membrane</keyword>
<feature type="transmembrane region" description="Helical" evidence="6">
    <location>
        <begin position="291"/>
        <end position="312"/>
    </location>
</feature>
<dbReference type="Pfam" id="PF00662">
    <property type="entry name" value="Proton_antipo_N"/>
    <property type="match status" value="1"/>
</dbReference>
<dbReference type="eggNOG" id="COG1009">
    <property type="taxonomic scope" value="Bacteria"/>
</dbReference>
<feature type="transmembrane region" description="Helical" evidence="6">
    <location>
        <begin position="651"/>
        <end position="672"/>
    </location>
</feature>
<dbReference type="AlphaFoldDB" id="I4VP32"/>
<dbReference type="GO" id="GO:0042773">
    <property type="term" value="P:ATP synthesis coupled electron transport"/>
    <property type="evidence" value="ECO:0007669"/>
    <property type="project" value="InterPro"/>
</dbReference>
<dbReference type="STRING" id="1163408.UU9_10874"/>
<name>I4VP32_9GAMM</name>
<dbReference type="RefSeq" id="WP_007081809.1">
    <property type="nucleotide sequence ID" value="NZ_AJXU01000043.1"/>
</dbReference>
<feature type="transmembrane region" description="Helical" evidence="6">
    <location>
        <begin position="143"/>
        <end position="162"/>
    </location>
</feature>
<evidence type="ECO:0000256" key="4">
    <source>
        <dbReference type="ARBA" id="ARBA00023136"/>
    </source>
</evidence>
<evidence type="ECO:0000259" key="7">
    <source>
        <dbReference type="Pfam" id="PF00361"/>
    </source>
</evidence>
<accession>I4VP32</accession>
<dbReference type="PANTHER" id="PTHR42829:SF2">
    <property type="entry name" value="NADH-UBIQUINONE OXIDOREDUCTASE CHAIN 5"/>
    <property type="match status" value="1"/>
</dbReference>
<feature type="transmembrane region" description="Helical" evidence="6">
    <location>
        <begin position="183"/>
        <end position="202"/>
    </location>
</feature>
<dbReference type="NCBIfam" id="NF005141">
    <property type="entry name" value="PRK06590.1"/>
    <property type="match status" value="1"/>
</dbReference>
<comment type="subcellular location">
    <subcellularLocation>
        <location evidence="1">Endomembrane system</location>
        <topology evidence="1">Multi-pass membrane protein</topology>
    </subcellularLocation>
    <subcellularLocation>
        <location evidence="5">Membrane</location>
        <topology evidence="5">Multi-pass membrane protein</topology>
    </subcellularLocation>
</comment>
<dbReference type="NCBIfam" id="TIGR01974">
    <property type="entry name" value="NDH_I_L"/>
    <property type="match status" value="1"/>
</dbReference>
<dbReference type="PATRIC" id="fig|1163408.3.peg.2229"/>